<evidence type="ECO:0000313" key="3">
    <source>
        <dbReference type="Proteomes" id="UP001172101"/>
    </source>
</evidence>
<evidence type="ECO:0000313" key="2">
    <source>
        <dbReference type="EMBL" id="KAK0714062.1"/>
    </source>
</evidence>
<keyword evidence="3" id="KW-1185">Reference proteome</keyword>
<sequence>MNYGFISNGSPGGQDWESKNKQVTWPYSQGLVPSSAEKTAKVACQFRAADDEDDEDDKPWLVMIVGYEGGIDPAPSFGDNNFKVISFVTVSFEGVKPSECMEHHERLSAFWESEFDFTSAARRRRTRSRSRRRSRAETCPASFIFSLATDR</sequence>
<dbReference type="RefSeq" id="XP_060295384.1">
    <property type="nucleotide sequence ID" value="XM_060440214.1"/>
</dbReference>
<comment type="caution">
    <text evidence="2">The sequence shown here is derived from an EMBL/GenBank/DDBJ whole genome shotgun (WGS) entry which is preliminary data.</text>
</comment>
<dbReference type="EMBL" id="JAUIRO010000005">
    <property type="protein sequence ID" value="KAK0714062.1"/>
    <property type="molecule type" value="Genomic_DNA"/>
</dbReference>
<reference evidence="2" key="1">
    <citation type="submission" date="2023-06" db="EMBL/GenBank/DDBJ databases">
        <title>Genome-scale phylogeny and comparative genomics of the fungal order Sordariales.</title>
        <authorList>
            <consortium name="Lawrence Berkeley National Laboratory"/>
            <person name="Hensen N."/>
            <person name="Bonometti L."/>
            <person name="Westerberg I."/>
            <person name="Brannstrom I.O."/>
            <person name="Guillou S."/>
            <person name="Cros-Aarteil S."/>
            <person name="Calhoun S."/>
            <person name="Haridas S."/>
            <person name="Kuo A."/>
            <person name="Mondo S."/>
            <person name="Pangilinan J."/>
            <person name="Riley R."/>
            <person name="LaButti K."/>
            <person name="Andreopoulos B."/>
            <person name="Lipzen A."/>
            <person name="Chen C."/>
            <person name="Yanf M."/>
            <person name="Daum C."/>
            <person name="Ng V."/>
            <person name="Clum A."/>
            <person name="Steindorff A."/>
            <person name="Ohm R."/>
            <person name="Martin F."/>
            <person name="Silar P."/>
            <person name="Natvig D."/>
            <person name="Lalanne C."/>
            <person name="Gautier V."/>
            <person name="Ament-velasquez S.L."/>
            <person name="Kruys A."/>
            <person name="Hutchinson M.I."/>
            <person name="Powell A.J."/>
            <person name="Barry K."/>
            <person name="Miller A.N."/>
            <person name="Grigoriev I.V."/>
            <person name="Debuchy R."/>
            <person name="Gladieux P."/>
            <person name="Thoren M.H."/>
            <person name="Johannesson H."/>
        </authorList>
    </citation>
    <scope>NUCLEOTIDE SEQUENCE</scope>
    <source>
        <strain evidence="2">SMH2392-1A</strain>
    </source>
</reference>
<name>A0AA40AE08_9PEZI</name>
<evidence type="ECO:0000256" key="1">
    <source>
        <dbReference type="SAM" id="MobiDB-lite"/>
    </source>
</evidence>
<feature type="region of interest" description="Disordered" evidence="1">
    <location>
        <begin position="1"/>
        <end position="20"/>
    </location>
</feature>
<dbReference type="Proteomes" id="UP001172101">
    <property type="component" value="Unassembled WGS sequence"/>
</dbReference>
<dbReference type="AlphaFoldDB" id="A0AA40AE08"/>
<proteinExistence type="predicted"/>
<dbReference type="GeneID" id="85323484"/>
<accession>A0AA40AE08</accession>
<organism evidence="2 3">
    <name type="scientific">Lasiosphaeria miniovina</name>
    <dbReference type="NCBI Taxonomy" id="1954250"/>
    <lineage>
        <taxon>Eukaryota</taxon>
        <taxon>Fungi</taxon>
        <taxon>Dikarya</taxon>
        <taxon>Ascomycota</taxon>
        <taxon>Pezizomycotina</taxon>
        <taxon>Sordariomycetes</taxon>
        <taxon>Sordariomycetidae</taxon>
        <taxon>Sordariales</taxon>
        <taxon>Lasiosphaeriaceae</taxon>
        <taxon>Lasiosphaeria</taxon>
    </lineage>
</organism>
<gene>
    <name evidence="2" type="ORF">B0T26DRAFT_678320</name>
</gene>
<protein>
    <submittedName>
        <fullName evidence="2">Uncharacterized protein</fullName>
    </submittedName>
</protein>